<dbReference type="RefSeq" id="WP_101767548.1">
    <property type="nucleotide sequence ID" value="NZ_BPPU01000003.1"/>
</dbReference>
<dbReference type="Proteomes" id="UP000234420">
    <property type="component" value="Unassembled WGS sequence"/>
</dbReference>
<proteinExistence type="predicted"/>
<comment type="caution">
    <text evidence="1">The sequence shown here is derived from an EMBL/GenBank/DDBJ whole genome shotgun (WGS) entry which is preliminary data.</text>
</comment>
<reference evidence="1 2" key="1">
    <citation type="journal article" date="2018" name="Syst. Appl. Microbiol.">
        <title>Photobacterium carnosum sp. nov., isolated from spoiled modified atmosphere packaged poultry meat.</title>
        <authorList>
            <person name="Hilgarth M."/>
            <person name="Fuertes S."/>
            <person name="Ehrmann M."/>
            <person name="Vogel R.F."/>
        </authorList>
    </citation>
    <scope>NUCLEOTIDE SEQUENCE [LARGE SCALE GENOMIC DNA]</scope>
    <source>
        <strain evidence="1 2">TMW 2.2021</strain>
    </source>
</reference>
<organism evidence="1 2">
    <name type="scientific">Photobacterium carnosum</name>
    <dbReference type="NCBI Taxonomy" id="2023717"/>
    <lineage>
        <taxon>Bacteria</taxon>
        <taxon>Pseudomonadati</taxon>
        <taxon>Pseudomonadota</taxon>
        <taxon>Gammaproteobacteria</taxon>
        <taxon>Vibrionales</taxon>
        <taxon>Vibrionaceae</taxon>
        <taxon>Photobacterium</taxon>
    </lineage>
</organism>
<dbReference type="EMBL" id="NPIB01000002">
    <property type="protein sequence ID" value="PLC59346.1"/>
    <property type="molecule type" value="Genomic_DNA"/>
</dbReference>
<evidence type="ECO:0000313" key="1">
    <source>
        <dbReference type="EMBL" id="PLC59346.1"/>
    </source>
</evidence>
<dbReference type="AlphaFoldDB" id="A0A2N4UWF4"/>
<sequence>MLTNLYHYTINSKFADIEQSGYLQRSPLKPDRQEKPVVWLSSNDNFENSARKIAFNPRTQQQHLMSMDEMINLTGALVRYVFLVNDIDARSWNDARRDTGMSRKRRDLLLERADLVSSNPNDWWVTFSEIPLTKAVRVEICNEIAGDGKLIWRPVESTINTTDNVIVSMTVDELAKSVSLDINGTWRNAS</sequence>
<accession>A0A2N4UWF4</accession>
<evidence type="ECO:0000313" key="2">
    <source>
        <dbReference type="Proteomes" id="UP000234420"/>
    </source>
</evidence>
<keyword evidence="2" id="KW-1185">Reference proteome</keyword>
<name>A0A2N4UWF4_9GAMM</name>
<protein>
    <submittedName>
        <fullName evidence="1">Uncharacterized protein</fullName>
    </submittedName>
</protein>
<dbReference type="GeneID" id="69966040"/>
<gene>
    <name evidence="1" type="ORF">CIK00_03490</name>
</gene>